<dbReference type="InterPro" id="IPR014729">
    <property type="entry name" value="Rossmann-like_a/b/a_fold"/>
</dbReference>
<dbReference type="RefSeq" id="WP_172160618.1">
    <property type="nucleotide sequence ID" value="NZ_CP053564.1"/>
</dbReference>
<dbReference type="KEGG" id="pbro:HOP40_19460"/>
<dbReference type="PRINTS" id="PR01438">
    <property type="entry name" value="UNVRSLSTRESS"/>
</dbReference>
<evidence type="ECO:0000259" key="2">
    <source>
        <dbReference type="Pfam" id="PF00582"/>
    </source>
</evidence>
<dbReference type="EMBL" id="CP053564">
    <property type="protein sequence ID" value="QJY47715.1"/>
    <property type="molecule type" value="Genomic_DNA"/>
</dbReference>
<dbReference type="SUPFAM" id="SSF52402">
    <property type="entry name" value="Adenine nucleotide alpha hydrolases-like"/>
    <property type="match status" value="1"/>
</dbReference>
<organism evidence="3 4">
    <name type="scientific">Pseudonocardia broussonetiae</name>
    <dbReference type="NCBI Taxonomy" id="2736640"/>
    <lineage>
        <taxon>Bacteria</taxon>
        <taxon>Bacillati</taxon>
        <taxon>Actinomycetota</taxon>
        <taxon>Actinomycetes</taxon>
        <taxon>Pseudonocardiales</taxon>
        <taxon>Pseudonocardiaceae</taxon>
        <taxon>Pseudonocardia</taxon>
    </lineage>
</organism>
<feature type="domain" description="UspA" evidence="2">
    <location>
        <begin position="8"/>
        <end position="145"/>
    </location>
</feature>
<dbReference type="Pfam" id="PF00582">
    <property type="entry name" value="Usp"/>
    <property type="match status" value="1"/>
</dbReference>
<comment type="similarity">
    <text evidence="1">Belongs to the universal stress protein A family.</text>
</comment>
<name>A0A6M6JKG9_9PSEU</name>
<dbReference type="InterPro" id="IPR006015">
    <property type="entry name" value="Universal_stress_UspA"/>
</dbReference>
<dbReference type="InterPro" id="IPR006016">
    <property type="entry name" value="UspA"/>
</dbReference>
<dbReference type="CDD" id="cd23659">
    <property type="entry name" value="USP_At3g01520-like"/>
    <property type="match status" value="1"/>
</dbReference>
<proteinExistence type="inferred from homology"/>
<dbReference type="Proteomes" id="UP000505377">
    <property type="component" value="Chromosome"/>
</dbReference>
<dbReference type="PANTHER" id="PTHR46553">
    <property type="entry name" value="ADENINE NUCLEOTIDE ALPHA HYDROLASES-LIKE SUPERFAMILY PROTEIN"/>
    <property type="match status" value="1"/>
</dbReference>
<keyword evidence="4" id="KW-1185">Reference proteome</keyword>
<dbReference type="AlphaFoldDB" id="A0A6M6JKG9"/>
<gene>
    <name evidence="3" type="ORF">HOP40_19460</name>
</gene>
<evidence type="ECO:0000256" key="1">
    <source>
        <dbReference type="ARBA" id="ARBA00008791"/>
    </source>
</evidence>
<sequence length="159" mass="16722">MEGRSALVVVGVDNSEGGRAALRFALQDAVRRDARVDVVAAFRRPDHERRVPAPGRSPAQVHEAVRARTREVVEEALAGIDAEQRPPVTVLAVRCSAGQALVHAARTADLLVVGSRGQGAVRSAVLGSVGLHCVLHAPCPVTVVHPAHDRRPVGAAPRS</sequence>
<evidence type="ECO:0000313" key="4">
    <source>
        <dbReference type="Proteomes" id="UP000505377"/>
    </source>
</evidence>
<dbReference type="PANTHER" id="PTHR46553:SF3">
    <property type="entry name" value="ADENINE NUCLEOTIDE ALPHA HYDROLASES-LIKE SUPERFAMILY PROTEIN"/>
    <property type="match status" value="1"/>
</dbReference>
<reference evidence="3 4" key="1">
    <citation type="submission" date="2020-05" db="EMBL/GenBank/DDBJ databases">
        <authorList>
            <person name="Mo P."/>
        </authorList>
    </citation>
    <scope>NUCLEOTIDE SEQUENCE [LARGE SCALE GENOMIC DNA]</scope>
    <source>
        <strain evidence="3 4">Gen01</strain>
    </source>
</reference>
<evidence type="ECO:0000313" key="3">
    <source>
        <dbReference type="EMBL" id="QJY47715.1"/>
    </source>
</evidence>
<dbReference type="Gene3D" id="3.40.50.620">
    <property type="entry name" value="HUPs"/>
    <property type="match status" value="1"/>
</dbReference>
<accession>A0A6M6JKG9</accession>
<protein>
    <submittedName>
        <fullName evidence="3">Universal stress protein</fullName>
    </submittedName>
</protein>